<proteinExistence type="predicted"/>
<feature type="transmembrane region" description="Helical" evidence="1">
    <location>
        <begin position="13"/>
        <end position="35"/>
    </location>
</feature>
<organism evidence="2">
    <name type="scientific">Methanobacterium veterum</name>
    <dbReference type="NCBI Taxonomy" id="408577"/>
    <lineage>
        <taxon>Archaea</taxon>
        <taxon>Methanobacteriati</taxon>
        <taxon>Methanobacteriota</taxon>
        <taxon>Methanomada group</taxon>
        <taxon>Methanobacteria</taxon>
        <taxon>Methanobacteriales</taxon>
        <taxon>Methanobacteriaceae</taxon>
        <taxon>Methanobacterium</taxon>
    </lineage>
</organism>
<dbReference type="RefSeq" id="WP_048080507.1">
    <property type="nucleotide sequence ID" value="NZ_JAPVES010000030.1"/>
</dbReference>
<name>A0A9E5DKX2_9EURY</name>
<sequence length="172" mass="19891">MNNKMVGMAVLDLVWMVASYAALLAFIAIVGVLIFKFGITSFKLAISTVGATRGIENIRGVVNQPGRRTRDESDEMEIIVSYITRFVQKSVERNHYAKYIYETLRIELILYYIKSLDHFVESKLENVDYAGYMQALFNIEKITSRADSLKNFIESKREKNFAKYAYIQLFKK</sequence>
<comment type="caution">
    <text evidence="2">The sequence shown here is derived from an EMBL/GenBank/DDBJ whole genome shotgun (WGS) entry which is preliminary data.</text>
</comment>
<keyword evidence="1" id="KW-1133">Transmembrane helix</keyword>
<keyword evidence="1" id="KW-0472">Membrane</keyword>
<dbReference type="EMBL" id="JAPVES010000030">
    <property type="protein sequence ID" value="MCZ3373004.1"/>
    <property type="molecule type" value="Genomic_DNA"/>
</dbReference>
<keyword evidence="1" id="KW-0812">Transmembrane</keyword>
<dbReference type="Proteomes" id="UP001074446">
    <property type="component" value="Unassembled WGS sequence"/>
</dbReference>
<evidence type="ECO:0000313" key="2">
    <source>
        <dbReference type="EMBL" id="MCZ3373004.1"/>
    </source>
</evidence>
<dbReference type="AlphaFoldDB" id="A0A9E5DKX2"/>
<accession>A0A9E5DKX2</accession>
<evidence type="ECO:0000256" key="1">
    <source>
        <dbReference type="SAM" id="Phobius"/>
    </source>
</evidence>
<gene>
    <name evidence="2" type="ORF">O3H35_10205</name>
</gene>
<reference evidence="2" key="1">
    <citation type="submission" date="2022-12" db="EMBL/GenBank/DDBJ databases">
        <title>Reclassification of two methanogenic archaea species isolated from the Kolyma lowland permafrost.</title>
        <authorList>
            <person name="Trubitsyn V.E."/>
            <person name="Rivkina E.M."/>
            <person name="Shcherbakova V.A."/>
        </authorList>
    </citation>
    <scope>NUCLEOTIDE SEQUENCE</scope>
    <source>
        <strain evidence="2">MK4</strain>
    </source>
</reference>
<protein>
    <submittedName>
        <fullName evidence="2">Uncharacterized protein</fullName>
    </submittedName>
</protein>